<feature type="compositionally biased region" description="Polar residues" evidence="4">
    <location>
        <begin position="1"/>
        <end position="15"/>
    </location>
</feature>
<keyword evidence="3" id="KW-0963">Cytoplasm</keyword>
<comment type="function">
    <text evidence="3">Required for maturation of urease via the functional incorporation of the urease nickel metallocenter.</text>
</comment>
<comment type="similarity">
    <text evidence="1 3">Belongs to the UreD family.</text>
</comment>
<name>A0ABV3R3G6_9HYPH</name>
<evidence type="ECO:0000313" key="6">
    <source>
        <dbReference type="Proteomes" id="UP001556196"/>
    </source>
</evidence>
<dbReference type="Proteomes" id="UP001556196">
    <property type="component" value="Unassembled WGS sequence"/>
</dbReference>
<proteinExistence type="inferred from homology"/>
<evidence type="ECO:0000256" key="4">
    <source>
        <dbReference type="SAM" id="MobiDB-lite"/>
    </source>
</evidence>
<evidence type="ECO:0000256" key="2">
    <source>
        <dbReference type="ARBA" id="ARBA00023186"/>
    </source>
</evidence>
<comment type="subunit">
    <text evidence="3">UreD, UreF and UreG form a complex that acts as a GTP-hydrolysis-dependent molecular chaperone, activating the urease apoprotein by helping to assemble the nickel containing metallocenter of UreC. The UreE protein probably delivers the nickel.</text>
</comment>
<reference evidence="5 6" key="1">
    <citation type="submission" date="2024-06" db="EMBL/GenBank/DDBJ databases">
        <authorList>
            <person name="Tuo L."/>
        </authorList>
    </citation>
    <scope>NUCLEOTIDE SEQUENCE [LARGE SCALE GENOMIC DNA]</scope>
    <source>
        <strain evidence="5 6">ZMM04-5</strain>
    </source>
</reference>
<organism evidence="5 6">
    <name type="scientific">Mesorhizobium marinum</name>
    <dbReference type="NCBI Taxonomy" id="3228790"/>
    <lineage>
        <taxon>Bacteria</taxon>
        <taxon>Pseudomonadati</taxon>
        <taxon>Pseudomonadota</taxon>
        <taxon>Alphaproteobacteria</taxon>
        <taxon>Hyphomicrobiales</taxon>
        <taxon>Phyllobacteriaceae</taxon>
        <taxon>Mesorhizobium</taxon>
    </lineage>
</organism>
<evidence type="ECO:0000256" key="3">
    <source>
        <dbReference type="HAMAP-Rule" id="MF_01384"/>
    </source>
</evidence>
<feature type="region of interest" description="Disordered" evidence="4">
    <location>
        <begin position="1"/>
        <end position="29"/>
    </location>
</feature>
<keyword evidence="6" id="KW-1185">Reference proteome</keyword>
<accession>A0ABV3R3G6</accession>
<evidence type="ECO:0000256" key="1">
    <source>
        <dbReference type="ARBA" id="ARBA00007177"/>
    </source>
</evidence>
<dbReference type="InterPro" id="IPR002669">
    <property type="entry name" value="UreD"/>
</dbReference>
<evidence type="ECO:0000313" key="5">
    <source>
        <dbReference type="EMBL" id="MEW9807303.1"/>
    </source>
</evidence>
<dbReference type="PANTHER" id="PTHR33643">
    <property type="entry name" value="UREASE ACCESSORY PROTEIN D"/>
    <property type="match status" value="1"/>
</dbReference>
<dbReference type="HAMAP" id="MF_01384">
    <property type="entry name" value="UreD"/>
    <property type="match status" value="1"/>
</dbReference>
<keyword evidence="2 3" id="KW-0143">Chaperone</keyword>
<dbReference type="EMBL" id="JBFOCI010000004">
    <property type="protein sequence ID" value="MEW9807303.1"/>
    <property type="molecule type" value="Genomic_DNA"/>
</dbReference>
<dbReference type="PANTHER" id="PTHR33643:SF1">
    <property type="entry name" value="UREASE ACCESSORY PROTEIN D"/>
    <property type="match status" value="1"/>
</dbReference>
<gene>
    <name evidence="3" type="primary">ureD</name>
    <name evidence="5" type="ORF">ABUE31_15020</name>
</gene>
<comment type="caution">
    <text evidence="5">The sequence shown here is derived from an EMBL/GenBank/DDBJ whole genome shotgun (WGS) entry which is preliminary data.</text>
</comment>
<protein>
    <recommendedName>
        <fullName evidence="3">Urease accessory protein UreD</fullName>
    </recommendedName>
</protein>
<sequence length="279" mass="29355">MPMTASESAALSTQRVDARARLSARQGPGRTRIERLFQEGAAKIRMPRSQGDPLEAILINTAGGLTGGDRIAWEIEAQAHSAVAVTTQACEKVYRTRSGAARVDVRLAAGAGASIAWLPQETIVYDSSSLERRLEADLAAGSRGLIVEAVLFGRLAMGETVTTAHFHDRWRIRHGGRLVHAEDFRIGPDIAATLARPAATGGATALATVLLVAQDAETFLPEARRIIGDAGGASAWAVGGTGKLLARIVAGDGYALRKRLAPLVGLLNGQAGLPKVWSL</sequence>
<dbReference type="Pfam" id="PF01774">
    <property type="entry name" value="UreD"/>
    <property type="match status" value="1"/>
</dbReference>
<comment type="subcellular location">
    <subcellularLocation>
        <location evidence="3">Cytoplasm</location>
    </subcellularLocation>
</comment>
<keyword evidence="3" id="KW-0996">Nickel insertion</keyword>
<dbReference type="RefSeq" id="WP_367724468.1">
    <property type="nucleotide sequence ID" value="NZ_JBFOCI010000004.1"/>
</dbReference>